<evidence type="ECO:0000256" key="10">
    <source>
        <dbReference type="ARBA" id="ARBA00022985"/>
    </source>
</evidence>
<keyword evidence="9" id="KW-0460">Magnesium</keyword>
<dbReference type="PANTHER" id="PTHR21485">
    <property type="entry name" value="HAD SUPERFAMILY MEMBERS CMAS AND KDSC"/>
    <property type="match status" value="1"/>
</dbReference>
<dbReference type="SFLD" id="SFLDG01136">
    <property type="entry name" value="C1.6:_Phosphoserine_Phosphatas"/>
    <property type="match status" value="1"/>
</dbReference>
<evidence type="ECO:0000256" key="4">
    <source>
        <dbReference type="ARBA" id="ARBA00011881"/>
    </source>
</evidence>
<dbReference type="GO" id="GO:0008781">
    <property type="term" value="F:N-acylneuraminate cytidylyltransferase activity"/>
    <property type="evidence" value="ECO:0007669"/>
    <property type="project" value="TreeGrafter"/>
</dbReference>
<dbReference type="SFLD" id="SFLDS00003">
    <property type="entry name" value="Haloacid_Dehalogenase"/>
    <property type="match status" value="1"/>
</dbReference>
<reference evidence="12" key="1">
    <citation type="journal article" date="2010" name="ISME J.">
        <title>Metagenome of the Mediterranean deep chlorophyll maximum studied by direct and fosmid library 454 pyrosequencing.</title>
        <authorList>
            <person name="Ghai R."/>
            <person name="Martin-Cuadrado A.B."/>
            <person name="Molto A.G."/>
            <person name="Heredia I.G."/>
            <person name="Cabrera R."/>
            <person name="Martin J."/>
            <person name="Verdu M."/>
            <person name="Deschamps P."/>
            <person name="Moreira D."/>
            <person name="Lopez-Garcia P."/>
            <person name="Mira A."/>
            <person name="Rodriguez-Valera F."/>
        </authorList>
    </citation>
    <scope>NUCLEOTIDE SEQUENCE</scope>
</reference>
<dbReference type="PIRSF" id="PIRSF006118">
    <property type="entry name" value="KDO8-P_Ptase"/>
    <property type="match status" value="1"/>
</dbReference>
<evidence type="ECO:0000256" key="1">
    <source>
        <dbReference type="ARBA" id="ARBA00000898"/>
    </source>
</evidence>
<evidence type="ECO:0000256" key="2">
    <source>
        <dbReference type="ARBA" id="ARBA00001946"/>
    </source>
</evidence>
<dbReference type="InterPro" id="IPR050793">
    <property type="entry name" value="CMP-NeuNAc_synthase"/>
</dbReference>
<evidence type="ECO:0000313" key="12">
    <source>
        <dbReference type="EMBL" id="ADD96281.1"/>
    </source>
</evidence>
<dbReference type="Gene3D" id="3.40.50.1000">
    <property type="entry name" value="HAD superfamily/HAD-like"/>
    <property type="match status" value="1"/>
</dbReference>
<accession>D6PKN0</accession>
<dbReference type="SUPFAM" id="SSF56784">
    <property type="entry name" value="HAD-like"/>
    <property type="match status" value="1"/>
</dbReference>
<dbReference type="EC" id="3.1.3.45" evidence="5"/>
<comment type="catalytic activity">
    <reaction evidence="1">
        <text>3-deoxy-alpha-D-manno-2-octulosonate-8-phosphate + H2O = 3-deoxy-alpha-D-manno-oct-2-ulosonate + phosphate</text>
        <dbReference type="Rhea" id="RHEA:11500"/>
        <dbReference type="ChEBI" id="CHEBI:15377"/>
        <dbReference type="ChEBI" id="CHEBI:43474"/>
        <dbReference type="ChEBI" id="CHEBI:85985"/>
        <dbReference type="ChEBI" id="CHEBI:85986"/>
        <dbReference type="EC" id="3.1.3.45"/>
    </reaction>
</comment>
<proteinExistence type="inferred from homology"/>
<dbReference type="SFLD" id="SFLDG01138">
    <property type="entry name" value="C1.6.2:_Deoxy-d-mannose-octulo"/>
    <property type="match status" value="1"/>
</dbReference>
<dbReference type="EMBL" id="GU943129">
    <property type="protein sequence ID" value="ADD96281.1"/>
    <property type="molecule type" value="Genomic_DNA"/>
</dbReference>
<comment type="cofactor">
    <cofactor evidence="2">
        <name>Mg(2+)</name>
        <dbReference type="ChEBI" id="CHEBI:18420"/>
    </cofactor>
</comment>
<keyword evidence="10" id="KW-0448">Lipopolysaccharide biosynthesis</keyword>
<dbReference type="AlphaFoldDB" id="D6PKN0"/>
<comment type="similarity">
    <text evidence="3">Belongs to the KdsC family.</text>
</comment>
<sequence length="181" mass="20498">MINKSTYIKLAEKLYTDKLIDKASKIELLAFDVDGVLTDGGLYFDHNGNESKRFYAQDGHGIKILQSIDIDIMIISGRYSKCVKQRGEELDIQRIIQGSRDKLKSFHEQKINLPKEKLCYVGDDTVDIELLQFCGLSVIVPNANPILNLLNFDWVTPRQGGNGAIRDICDLIYFSKIINAQ</sequence>
<comment type="subunit">
    <text evidence="4">Homotetramer.</text>
</comment>
<dbReference type="GO" id="GO:0046872">
    <property type="term" value="F:metal ion binding"/>
    <property type="evidence" value="ECO:0007669"/>
    <property type="project" value="UniProtKB-KW"/>
</dbReference>
<evidence type="ECO:0000256" key="6">
    <source>
        <dbReference type="ARBA" id="ARBA00020092"/>
    </source>
</evidence>
<dbReference type="InterPro" id="IPR036412">
    <property type="entry name" value="HAD-like_sf"/>
</dbReference>
<evidence type="ECO:0000256" key="8">
    <source>
        <dbReference type="ARBA" id="ARBA00022801"/>
    </source>
</evidence>
<keyword evidence="7" id="KW-0479">Metal-binding</keyword>
<organism evidence="12">
    <name type="scientific">uncultured organism MedDCM-OCT-S08-C1481</name>
    <dbReference type="NCBI Taxonomy" id="743630"/>
    <lineage>
        <taxon>unclassified sequences</taxon>
        <taxon>environmental samples</taxon>
    </lineage>
</organism>
<dbReference type="GO" id="GO:0019143">
    <property type="term" value="F:3-deoxy-manno-octulosonate-8-phosphatase activity"/>
    <property type="evidence" value="ECO:0007669"/>
    <property type="project" value="UniProtKB-EC"/>
</dbReference>
<dbReference type="InterPro" id="IPR010023">
    <property type="entry name" value="KdsC_fam"/>
</dbReference>
<evidence type="ECO:0000256" key="11">
    <source>
        <dbReference type="ARBA" id="ARBA00031051"/>
    </source>
</evidence>
<evidence type="ECO:0000256" key="9">
    <source>
        <dbReference type="ARBA" id="ARBA00022842"/>
    </source>
</evidence>
<evidence type="ECO:0000256" key="5">
    <source>
        <dbReference type="ARBA" id="ARBA00013066"/>
    </source>
</evidence>
<dbReference type="InterPro" id="IPR023214">
    <property type="entry name" value="HAD_sf"/>
</dbReference>
<keyword evidence="8" id="KW-0378">Hydrolase</keyword>
<name>D6PKN0_9ZZZZ</name>
<dbReference type="NCBIfam" id="TIGR01670">
    <property type="entry name" value="KdsC-phosphatas"/>
    <property type="match status" value="1"/>
</dbReference>
<dbReference type="Pfam" id="PF08282">
    <property type="entry name" value="Hydrolase_3"/>
    <property type="match status" value="1"/>
</dbReference>
<dbReference type="PANTHER" id="PTHR21485:SF6">
    <property type="entry name" value="N-ACYLNEURAMINATE CYTIDYLYLTRANSFERASE-RELATED"/>
    <property type="match status" value="1"/>
</dbReference>
<protein>
    <recommendedName>
        <fullName evidence="6">3-deoxy-D-manno-octulosonate 8-phosphate phosphatase KdsC</fullName>
        <ecNumber evidence="5">3.1.3.45</ecNumber>
    </recommendedName>
    <alternativeName>
        <fullName evidence="11">KDO 8-P phosphatase</fullName>
    </alternativeName>
</protein>
<evidence type="ECO:0000256" key="3">
    <source>
        <dbReference type="ARBA" id="ARBA00005893"/>
    </source>
</evidence>
<evidence type="ECO:0000256" key="7">
    <source>
        <dbReference type="ARBA" id="ARBA00022723"/>
    </source>
</evidence>